<keyword evidence="2" id="KW-1185">Reference proteome</keyword>
<dbReference type="InterPro" id="IPR023401">
    <property type="entry name" value="ODC_N"/>
</dbReference>
<sequence>MKILNKDQILALYNPAKAAAMIKQGFIAYSEGHVQLPPVQHFLFKEAHGDCCVKSGYLEGDELFVVKVASGFYRNAKQGLANNQGLMMAFSALTGEPAALLLDEGWLTGLRTALAGALAAAALAPQKIDAIGIVGTGMQARLQLEALQTVTPCRTVWVWGHTQDALDQFEHEFAAKGYRIHGTLDAEPLARACQLIVTCTPSTQPILQSEWIQPGTHINAVGADDEGKQELATELVARADLVTVDAVSQCAAYGEVSRAVKAGLLAKELLVELGQIFAGKHPGRQNQSQITITDLTGLAIQDVQIAKSILV</sequence>
<dbReference type="Gene3D" id="3.30.1780.10">
    <property type="entry name" value="ornithine cyclodeaminase, domain 1"/>
    <property type="match status" value="1"/>
</dbReference>
<protein>
    <submittedName>
        <fullName evidence="1">Ornithine cyclodeaminase</fullName>
    </submittedName>
</protein>
<dbReference type="AlphaFoldDB" id="A0A4R7B0W7"/>
<dbReference type="Gene3D" id="3.40.50.720">
    <property type="entry name" value="NAD(P)-binding Rossmann-like Domain"/>
    <property type="match status" value="1"/>
</dbReference>
<dbReference type="PANTHER" id="PTHR13812:SF19">
    <property type="entry name" value="KETIMINE REDUCTASE MU-CRYSTALLIN"/>
    <property type="match status" value="1"/>
</dbReference>
<dbReference type="NCBIfam" id="NF005296">
    <property type="entry name" value="PRK06823.1"/>
    <property type="match status" value="1"/>
</dbReference>
<evidence type="ECO:0000313" key="1">
    <source>
        <dbReference type="EMBL" id="TDR73077.1"/>
    </source>
</evidence>
<dbReference type="PIRSF" id="PIRSF001439">
    <property type="entry name" value="CryM"/>
    <property type="match status" value="1"/>
</dbReference>
<organism evidence="1 2">
    <name type="scientific">Paludibacterium purpuratum</name>
    <dbReference type="NCBI Taxonomy" id="1144873"/>
    <lineage>
        <taxon>Bacteria</taxon>
        <taxon>Pseudomonadati</taxon>
        <taxon>Pseudomonadota</taxon>
        <taxon>Betaproteobacteria</taxon>
        <taxon>Neisseriales</taxon>
        <taxon>Chromobacteriaceae</taxon>
        <taxon>Paludibacterium</taxon>
    </lineage>
</organism>
<dbReference type="SUPFAM" id="SSF51735">
    <property type="entry name" value="NAD(P)-binding Rossmann-fold domains"/>
    <property type="match status" value="1"/>
</dbReference>
<dbReference type="InterPro" id="IPR036291">
    <property type="entry name" value="NAD(P)-bd_dom_sf"/>
</dbReference>
<dbReference type="InterPro" id="IPR003462">
    <property type="entry name" value="ODC_Mu_crystall"/>
</dbReference>
<dbReference type="GO" id="GO:0005737">
    <property type="term" value="C:cytoplasm"/>
    <property type="evidence" value="ECO:0007669"/>
    <property type="project" value="TreeGrafter"/>
</dbReference>
<dbReference type="Pfam" id="PF02423">
    <property type="entry name" value="OCD_Mu_crystall"/>
    <property type="match status" value="1"/>
</dbReference>
<evidence type="ECO:0000313" key="2">
    <source>
        <dbReference type="Proteomes" id="UP000295611"/>
    </source>
</evidence>
<gene>
    <name evidence="1" type="ORF">DFP86_115109</name>
</gene>
<dbReference type="Proteomes" id="UP000295611">
    <property type="component" value="Unassembled WGS sequence"/>
</dbReference>
<dbReference type="PANTHER" id="PTHR13812">
    <property type="entry name" value="KETIMINE REDUCTASE MU-CRYSTALLIN"/>
    <property type="match status" value="1"/>
</dbReference>
<dbReference type="RefSeq" id="WP_133683364.1">
    <property type="nucleotide sequence ID" value="NZ_SNZP01000015.1"/>
</dbReference>
<proteinExistence type="predicted"/>
<accession>A0A4R7B0W7</accession>
<comment type="caution">
    <text evidence="1">The sequence shown here is derived from an EMBL/GenBank/DDBJ whole genome shotgun (WGS) entry which is preliminary data.</text>
</comment>
<dbReference type="EMBL" id="SNZP01000015">
    <property type="protein sequence ID" value="TDR73077.1"/>
    <property type="molecule type" value="Genomic_DNA"/>
</dbReference>
<dbReference type="OrthoDB" id="9809203at2"/>
<name>A0A4R7B0W7_9NEIS</name>
<reference evidence="1 2" key="1">
    <citation type="submission" date="2019-03" db="EMBL/GenBank/DDBJ databases">
        <title>Genomic Encyclopedia of Type Strains, Phase III (KMG-III): the genomes of soil and plant-associated and newly described type strains.</title>
        <authorList>
            <person name="Whitman W."/>
        </authorList>
    </citation>
    <scope>NUCLEOTIDE SEQUENCE [LARGE SCALE GENOMIC DNA]</scope>
    <source>
        <strain evidence="1 2">CECT 8976</strain>
    </source>
</reference>